<organism evidence="1 2">
    <name type="scientific">Odobenus rosmarus divergens</name>
    <name type="common">Pacific walrus</name>
    <dbReference type="NCBI Taxonomy" id="9708"/>
    <lineage>
        <taxon>Eukaryota</taxon>
        <taxon>Metazoa</taxon>
        <taxon>Chordata</taxon>
        <taxon>Craniata</taxon>
        <taxon>Vertebrata</taxon>
        <taxon>Euteleostomi</taxon>
        <taxon>Mammalia</taxon>
        <taxon>Eutheria</taxon>
        <taxon>Laurasiatheria</taxon>
        <taxon>Carnivora</taxon>
        <taxon>Caniformia</taxon>
        <taxon>Pinnipedia</taxon>
        <taxon>Odobenidae</taxon>
        <taxon>Odobenus</taxon>
    </lineage>
</organism>
<dbReference type="RefSeq" id="XP_004410098.1">
    <property type="nucleotide sequence ID" value="XM_004410041.1"/>
</dbReference>
<dbReference type="Proteomes" id="UP000245340">
    <property type="component" value="Unplaced"/>
</dbReference>
<dbReference type="PANTHER" id="PTHR33504">
    <property type="entry name" value="NADH DEHYDROGENASE (UBIQUINONE) 1 BETA SUBCOMPLEX, 4"/>
    <property type="match status" value="1"/>
</dbReference>
<dbReference type="PANTHER" id="PTHR33504:SF1">
    <property type="entry name" value="FAMILY WITH SEQUENCE SIMILARITY 90, MEMBER A1B"/>
    <property type="match status" value="1"/>
</dbReference>
<evidence type="ECO:0000313" key="2">
    <source>
        <dbReference type="RefSeq" id="XP_004410098.1"/>
    </source>
</evidence>
<gene>
    <name evidence="2" type="primary">LOC101385322</name>
</gene>
<evidence type="ECO:0000313" key="1">
    <source>
        <dbReference type="Proteomes" id="UP000245340"/>
    </source>
</evidence>
<accession>A0A9B0H2Y5</accession>
<name>A0A9B0H2Y5_ODORO</name>
<sequence length="430" mass="49392">MTADQPIRSREGLARKPGLGAASLSDMEDSIVSKMPLALNELGGVTARKNHDMRSTVKEKHVRANKDISAQRIQRAWLSHMDKTIFQLLKHTVCAAECCVTHEILKKVSPLEAELLKDPSMKCKVRFRFSGETFPPFIVFKIFLHTEGHGNKYFSGRNLFKPSNEGVADACKMMGKKKFYHQVMEDEHLFQKFKITDEIDIVTLKDYMQYSSLLDETPASSGGRNNYWRKLNLKNIPRTMIIYDIVDYAESGIISNRLQKEMKYLLQRPQTEEMRQHQLQIVSEVRCPSSFSAIKPLYRPYQQQNQIKHLGRRSKQAQMKVEKMKKAYKMAKEKTASMGMSPWSRSVLCPHQWFWIRETSGLARTETGHQELAPGFRRCLLAEGLGCDDLSPGVLTKSMEFLNPVNLKAGTTALLECRELQMREFMESTK</sequence>
<protein>
    <submittedName>
        <fullName evidence="2">Uncharacterized protein</fullName>
    </submittedName>
</protein>
<dbReference type="AlphaFoldDB" id="A0A9B0H2Y5"/>
<reference evidence="2" key="1">
    <citation type="submission" date="2025-08" db="UniProtKB">
        <authorList>
            <consortium name="RefSeq"/>
        </authorList>
    </citation>
    <scope>IDENTIFICATION</scope>
</reference>
<proteinExistence type="predicted"/>
<keyword evidence="1" id="KW-1185">Reference proteome</keyword>